<dbReference type="InterPro" id="IPR004087">
    <property type="entry name" value="KH_dom"/>
</dbReference>
<evidence type="ECO:0000313" key="4">
    <source>
        <dbReference type="EMBL" id="ERN02879.1"/>
    </source>
</evidence>
<gene>
    <name evidence="4" type="ORF">AMTR_s01168p00008030</name>
</gene>
<dbReference type="Gramene" id="ERN02879">
    <property type="protein sequence ID" value="ERN02879"/>
    <property type="gene ID" value="AMTR_s01168p00008030"/>
</dbReference>
<dbReference type="GO" id="GO:0005737">
    <property type="term" value="C:cytoplasm"/>
    <property type="evidence" value="ECO:0000318"/>
    <property type="project" value="GO_Central"/>
</dbReference>
<evidence type="ECO:0000256" key="2">
    <source>
        <dbReference type="PROSITE-ProRule" id="PRU00117"/>
    </source>
</evidence>
<dbReference type="SUPFAM" id="SSF54791">
    <property type="entry name" value="Eukaryotic type KH-domain (KH-domain type I)"/>
    <property type="match status" value="1"/>
</dbReference>
<proteinExistence type="predicted"/>
<dbReference type="AlphaFoldDB" id="W1P5E2"/>
<dbReference type="EMBL" id="KI394465">
    <property type="protein sequence ID" value="ERN02879.1"/>
    <property type="molecule type" value="Genomic_DNA"/>
</dbReference>
<evidence type="ECO:0000259" key="3">
    <source>
        <dbReference type="SMART" id="SM00322"/>
    </source>
</evidence>
<protein>
    <recommendedName>
        <fullName evidence="3">K Homology domain-containing protein</fullName>
    </recommendedName>
</protein>
<evidence type="ECO:0000256" key="1">
    <source>
        <dbReference type="ARBA" id="ARBA00022737"/>
    </source>
</evidence>
<dbReference type="OMA" id="RVISVWI"/>
<keyword evidence="1" id="KW-0677">Repeat</keyword>
<dbReference type="InterPro" id="IPR036612">
    <property type="entry name" value="KH_dom_type_1_sf"/>
</dbReference>
<keyword evidence="2" id="KW-0694">RNA-binding</keyword>
<dbReference type="PROSITE" id="PS50084">
    <property type="entry name" value="KH_TYPE_1"/>
    <property type="match status" value="1"/>
</dbReference>
<reference evidence="5" key="1">
    <citation type="journal article" date="2013" name="Science">
        <title>The Amborella genome and the evolution of flowering plants.</title>
        <authorList>
            <consortium name="Amborella Genome Project"/>
        </authorList>
    </citation>
    <scope>NUCLEOTIDE SEQUENCE [LARGE SCALE GENOMIC DNA]</scope>
</reference>
<dbReference type="SMART" id="SM00322">
    <property type="entry name" value="KH"/>
    <property type="match status" value="1"/>
</dbReference>
<name>W1P5E2_AMBTC</name>
<organism evidence="4 5">
    <name type="scientific">Amborella trichopoda</name>
    <dbReference type="NCBI Taxonomy" id="13333"/>
    <lineage>
        <taxon>Eukaryota</taxon>
        <taxon>Viridiplantae</taxon>
        <taxon>Streptophyta</taxon>
        <taxon>Embryophyta</taxon>
        <taxon>Tracheophyta</taxon>
        <taxon>Spermatophyta</taxon>
        <taxon>Magnoliopsida</taxon>
        <taxon>Amborellales</taxon>
        <taxon>Amborellaceae</taxon>
        <taxon>Amborella</taxon>
    </lineage>
</organism>
<dbReference type="CDD" id="cd22460">
    <property type="entry name" value="KH-I_PEPPER_rpt2_like"/>
    <property type="match status" value="1"/>
</dbReference>
<evidence type="ECO:0000313" key="5">
    <source>
        <dbReference type="Proteomes" id="UP000017836"/>
    </source>
</evidence>
<dbReference type="InterPro" id="IPR004088">
    <property type="entry name" value="KH_dom_type_1"/>
</dbReference>
<dbReference type="HOGENOM" id="CLU_1654527_0_0_1"/>
<dbReference type="GO" id="GO:0003729">
    <property type="term" value="F:mRNA binding"/>
    <property type="evidence" value="ECO:0000318"/>
    <property type="project" value="GO_Central"/>
</dbReference>
<dbReference type="Proteomes" id="UP000017836">
    <property type="component" value="Unassembled WGS sequence"/>
</dbReference>
<feature type="domain" description="K Homology" evidence="3">
    <location>
        <begin position="69"/>
        <end position="144"/>
    </location>
</feature>
<accession>W1P5E2</accession>
<sequence length="160" mass="17411">MPKGVVDLRIVEFSRLGFLCGERKARIRTLKGLEESEGAISPVMDGVLRVFKHVAGVNEGEGDAAPKVGLCTVRLLVASSQAINLIGKGGSLIKYVQESSGASVHVLSEDEIPFYVTSEERIVEIHGQFPKVLKALEAGVGHLPKFLVDHTVKPRLYFIF</sequence>
<dbReference type="eggNOG" id="KOG2190">
    <property type="taxonomic scope" value="Eukaryota"/>
</dbReference>
<dbReference type="Gene3D" id="3.30.1370.10">
    <property type="entry name" value="K Homology domain, type 1"/>
    <property type="match status" value="1"/>
</dbReference>
<keyword evidence="5" id="KW-1185">Reference proteome</keyword>
<dbReference type="Pfam" id="PF00013">
    <property type="entry name" value="KH_1"/>
    <property type="match status" value="1"/>
</dbReference>
<dbReference type="STRING" id="13333.W1P5E2"/>
<dbReference type="GO" id="GO:0005634">
    <property type="term" value="C:nucleus"/>
    <property type="evidence" value="ECO:0000318"/>
    <property type="project" value="GO_Central"/>
</dbReference>
<dbReference type="PANTHER" id="PTHR10288">
    <property type="entry name" value="KH DOMAIN CONTAINING RNA BINDING PROTEIN"/>
    <property type="match status" value="1"/>
</dbReference>